<dbReference type="GO" id="GO:0008270">
    <property type="term" value="F:zinc ion binding"/>
    <property type="evidence" value="ECO:0007669"/>
    <property type="project" value="UniProtKB-KW"/>
</dbReference>
<keyword evidence="10" id="KW-1185">Reference proteome</keyword>
<feature type="domain" description="C3H1-type" evidence="8">
    <location>
        <begin position="42"/>
        <end position="68"/>
    </location>
</feature>
<feature type="zinc finger region" description="C3H1-type" evidence="5">
    <location>
        <begin position="42"/>
        <end position="68"/>
    </location>
</feature>
<feature type="coiled-coil region" evidence="6">
    <location>
        <begin position="204"/>
        <end position="238"/>
    </location>
</feature>
<evidence type="ECO:0000259" key="8">
    <source>
        <dbReference type="PROSITE" id="PS50103"/>
    </source>
</evidence>
<dbReference type="InterPro" id="IPR000571">
    <property type="entry name" value="Znf_CCCH"/>
</dbReference>
<evidence type="ECO:0000256" key="7">
    <source>
        <dbReference type="SAM" id="MobiDB-lite"/>
    </source>
</evidence>
<reference evidence="9" key="1">
    <citation type="submission" date="2021-12" db="EMBL/GenBank/DDBJ databases">
        <authorList>
            <person name="King R."/>
        </authorList>
    </citation>
    <scope>NUCLEOTIDE SEQUENCE</scope>
</reference>
<dbReference type="EMBL" id="OU963862">
    <property type="protein sequence ID" value="CAH0381745.1"/>
    <property type="molecule type" value="Genomic_DNA"/>
</dbReference>
<keyword evidence="6" id="KW-0175">Coiled coil</keyword>
<feature type="region of interest" description="Disordered" evidence="7">
    <location>
        <begin position="122"/>
        <end position="166"/>
    </location>
</feature>
<feature type="zinc finger region" description="C3H1-type" evidence="5">
    <location>
        <begin position="91"/>
        <end position="116"/>
    </location>
</feature>
<feature type="domain" description="C3H1-type" evidence="8">
    <location>
        <begin position="91"/>
        <end position="116"/>
    </location>
</feature>
<proteinExistence type="predicted"/>
<evidence type="ECO:0000256" key="4">
    <source>
        <dbReference type="ARBA" id="ARBA00022833"/>
    </source>
</evidence>
<feature type="compositionally biased region" description="Basic and acidic residues" evidence="7">
    <location>
        <begin position="122"/>
        <end position="132"/>
    </location>
</feature>
<sequence>MSENGDECGDGGDKNICRDYLRNVCFRGNSCKYSHPVRKDKKKTYVFCHDFQNGKCSRKDCIFIHCSRQDEEMYNKTGDLPPYVEIPLKCDDEPVCKDFLKGDCHRPRCKFRHVLQRDYFNDDRPHFPDRPNPRSNNSVNSSGGMFPRRPGADSRDYRDRDYNDRNGVDDRMNFKRRRYDDMDDFYPRRNNFSDRDSHWLEGENNSLRKQVADLKRKIDDLQATNEFLLEQNAQYRLREKNQTLAAMTVPAVTITNSQLPSGQNQMQPTQISQQVIRTVAASVATVPVSLAAVTPVSLAAVSMAPVVTVAQQQTTMALSGASQPLVSYPIVTRSVLQNNMQH</sequence>
<dbReference type="SMART" id="SM00356">
    <property type="entry name" value="ZnF_C3H1"/>
    <property type="match status" value="3"/>
</dbReference>
<feature type="domain" description="C3H1-type" evidence="8">
    <location>
        <begin position="11"/>
        <end position="38"/>
    </location>
</feature>
<evidence type="ECO:0000256" key="3">
    <source>
        <dbReference type="ARBA" id="ARBA00022771"/>
    </source>
</evidence>
<feature type="compositionally biased region" description="Low complexity" evidence="7">
    <location>
        <begin position="133"/>
        <end position="142"/>
    </location>
</feature>
<evidence type="ECO:0000256" key="2">
    <source>
        <dbReference type="ARBA" id="ARBA00022737"/>
    </source>
</evidence>
<dbReference type="AlphaFoldDB" id="A0A9P0EW87"/>
<dbReference type="Proteomes" id="UP001152759">
    <property type="component" value="Chromosome 1"/>
</dbReference>
<keyword evidence="1 5" id="KW-0479">Metal-binding</keyword>
<name>A0A9P0EW87_BEMTA</name>
<evidence type="ECO:0000256" key="1">
    <source>
        <dbReference type="ARBA" id="ARBA00022723"/>
    </source>
</evidence>
<gene>
    <name evidence="9" type="ORF">BEMITA_LOCUS1364</name>
</gene>
<evidence type="ECO:0000256" key="5">
    <source>
        <dbReference type="PROSITE-ProRule" id="PRU00723"/>
    </source>
</evidence>
<dbReference type="GO" id="GO:0003723">
    <property type="term" value="F:RNA binding"/>
    <property type="evidence" value="ECO:0007669"/>
    <property type="project" value="TreeGrafter"/>
</dbReference>
<evidence type="ECO:0000313" key="10">
    <source>
        <dbReference type="Proteomes" id="UP001152759"/>
    </source>
</evidence>
<keyword evidence="3 5" id="KW-0863">Zinc-finger</keyword>
<dbReference type="PANTHER" id="PTHR12675">
    <property type="entry name" value="MUSCLEBLIND-LIKE PROTEIN"/>
    <property type="match status" value="1"/>
</dbReference>
<dbReference type="Gene3D" id="3.30.1370.210">
    <property type="match status" value="2"/>
</dbReference>
<accession>A0A9P0EW87</accession>
<evidence type="ECO:0000313" key="9">
    <source>
        <dbReference type="EMBL" id="CAH0381745.1"/>
    </source>
</evidence>
<dbReference type="Pfam" id="PF14608">
    <property type="entry name" value="zf-CCCH_2"/>
    <property type="match status" value="3"/>
</dbReference>
<feature type="zinc finger region" description="C3H1-type" evidence="5">
    <location>
        <begin position="11"/>
        <end position="38"/>
    </location>
</feature>
<dbReference type="PROSITE" id="PS50103">
    <property type="entry name" value="ZF_C3H1"/>
    <property type="match status" value="3"/>
</dbReference>
<keyword evidence="4 5" id="KW-0862">Zinc</keyword>
<protein>
    <recommendedName>
        <fullName evidence="8">C3H1-type domain-containing protein</fullName>
    </recommendedName>
</protein>
<evidence type="ECO:0000256" key="6">
    <source>
        <dbReference type="SAM" id="Coils"/>
    </source>
</evidence>
<organism evidence="9 10">
    <name type="scientific">Bemisia tabaci</name>
    <name type="common">Sweetpotato whitefly</name>
    <name type="synonym">Aleurodes tabaci</name>
    <dbReference type="NCBI Taxonomy" id="7038"/>
    <lineage>
        <taxon>Eukaryota</taxon>
        <taxon>Metazoa</taxon>
        <taxon>Ecdysozoa</taxon>
        <taxon>Arthropoda</taxon>
        <taxon>Hexapoda</taxon>
        <taxon>Insecta</taxon>
        <taxon>Pterygota</taxon>
        <taxon>Neoptera</taxon>
        <taxon>Paraneoptera</taxon>
        <taxon>Hemiptera</taxon>
        <taxon>Sternorrhyncha</taxon>
        <taxon>Aleyrodoidea</taxon>
        <taxon>Aleyrodidae</taxon>
        <taxon>Aleyrodinae</taxon>
        <taxon>Bemisia</taxon>
    </lineage>
</organism>
<dbReference type="GO" id="GO:0043484">
    <property type="term" value="P:regulation of RNA splicing"/>
    <property type="evidence" value="ECO:0007669"/>
    <property type="project" value="TreeGrafter"/>
</dbReference>
<keyword evidence="2" id="KW-0677">Repeat</keyword>
<feature type="compositionally biased region" description="Basic and acidic residues" evidence="7">
    <location>
        <begin position="150"/>
        <end position="166"/>
    </location>
</feature>
<dbReference type="KEGG" id="btab:109044763"/>
<dbReference type="PANTHER" id="PTHR12675:SF6">
    <property type="entry name" value="ZINC FINGER CCCH DOMAIN-CONTAINING PROTEIN 10"/>
    <property type="match status" value="1"/>
</dbReference>